<dbReference type="InterPro" id="IPR018204">
    <property type="entry name" value="Trp_synthase_alpha_AS"/>
</dbReference>
<dbReference type="EC" id="4.2.1.20" evidence="8"/>
<comment type="caution">
    <text evidence="10">The sequence shown here is derived from an EMBL/GenBank/DDBJ whole genome shotgun (WGS) entry which is preliminary data.</text>
</comment>
<organism evidence="10 11">
    <name type="scientific">Saccharopolyspora rosea</name>
    <dbReference type="NCBI Taxonomy" id="524884"/>
    <lineage>
        <taxon>Bacteria</taxon>
        <taxon>Bacillati</taxon>
        <taxon>Actinomycetota</taxon>
        <taxon>Actinomycetes</taxon>
        <taxon>Pseudonocardiales</taxon>
        <taxon>Pseudonocardiaceae</taxon>
        <taxon>Saccharopolyspora</taxon>
    </lineage>
</organism>
<dbReference type="EMBL" id="JBHTIW010000011">
    <property type="protein sequence ID" value="MFD0921152.1"/>
    <property type="molecule type" value="Genomic_DNA"/>
</dbReference>
<comment type="catalytic activity">
    <reaction evidence="7 8">
        <text>(1S,2R)-1-C-(indol-3-yl)glycerol 3-phosphate + L-serine = D-glyceraldehyde 3-phosphate + L-tryptophan + H2O</text>
        <dbReference type="Rhea" id="RHEA:10532"/>
        <dbReference type="ChEBI" id="CHEBI:15377"/>
        <dbReference type="ChEBI" id="CHEBI:33384"/>
        <dbReference type="ChEBI" id="CHEBI:57912"/>
        <dbReference type="ChEBI" id="CHEBI:58866"/>
        <dbReference type="ChEBI" id="CHEBI:59776"/>
        <dbReference type="EC" id="4.2.1.20"/>
    </reaction>
</comment>
<dbReference type="SUPFAM" id="SSF51366">
    <property type="entry name" value="Ribulose-phoshate binding barrel"/>
    <property type="match status" value="1"/>
</dbReference>
<dbReference type="PANTHER" id="PTHR43406:SF1">
    <property type="entry name" value="TRYPTOPHAN SYNTHASE ALPHA CHAIN, CHLOROPLASTIC"/>
    <property type="match status" value="1"/>
</dbReference>
<accession>A0ABW3FS10</accession>
<evidence type="ECO:0000256" key="3">
    <source>
        <dbReference type="ARBA" id="ARBA00022605"/>
    </source>
</evidence>
<comment type="subunit">
    <text evidence="2 8">Tetramer of two alpha and two beta chains.</text>
</comment>
<evidence type="ECO:0000256" key="8">
    <source>
        <dbReference type="HAMAP-Rule" id="MF_00131"/>
    </source>
</evidence>
<evidence type="ECO:0000256" key="9">
    <source>
        <dbReference type="RuleBase" id="RU003662"/>
    </source>
</evidence>
<protein>
    <recommendedName>
        <fullName evidence="8">Tryptophan synthase alpha chain</fullName>
        <ecNumber evidence="8">4.2.1.20</ecNumber>
    </recommendedName>
</protein>
<keyword evidence="5 8" id="KW-0057">Aromatic amino acid biosynthesis</keyword>
<evidence type="ECO:0000313" key="10">
    <source>
        <dbReference type="EMBL" id="MFD0921152.1"/>
    </source>
</evidence>
<comment type="pathway">
    <text evidence="1 8">Amino-acid biosynthesis; L-tryptophan biosynthesis; L-tryptophan from chorismate: step 5/5.</text>
</comment>
<feature type="active site" description="Proton acceptor" evidence="8">
    <location>
        <position position="64"/>
    </location>
</feature>
<dbReference type="NCBIfam" id="TIGR00262">
    <property type="entry name" value="trpA"/>
    <property type="match status" value="1"/>
</dbReference>
<name>A0ABW3FS10_9PSEU</name>
<gene>
    <name evidence="8 10" type="primary">trpA</name>
    <name evidence="10" type="ORF">ACFQ16_15505</name>
</gene>
<dbReference type="PANTHER" id="PTHR43406">
    <property type="entry name" value="TRYPTOPHAN SYNTHASE, ALPHA CHAIN"/>
    <property type="match status" value="1"/>
</dbReference>
<keyword evidence="6 8" id="KW-0456">Lyase</keyword>
<dbReference type="Pfam" id="PF00290">
    <property type="entry name" value="Trp_syntA"/>
    <property type="match status" value="1"/>
</dbReference>
<reference evidence="11" key="1">
    <citation type="journal article" date="2019" name="Int. J. Syst. Evol. Microbiol.">
        <title>The Global Catalogue of Microorganisms (GCM) 10K type strain sequencing project: providing services to taxonomists for standard genome sequencing and annotation.</title>
        <authorList>
            <consortium name="The Broad Institute Genomics Platform"/>
            <consortium name="The Broad Institute Genome Sequencing Center for Infectious Disease"/>
            <person name="Wu L."/>
            <person name="Ma J."/>
        </authorList>
    </citation>
    <scope>NUCLEOTIDE SEQUENCE [LARGE SCALE GENOMIC DNA]</scope>
    <source>
        <strain evidence="11">CCUG 56401</strain>
    </source>
</reference>
<keyword evidence="11" id="KW-1185">Reference proteome</keyword>
<evidence type="ECO:0000256" key="5">
    <source>
        <dbReference type="ARBA" id="ARBA00023141"/>
    </source>
</evidence>
<comment type="function">
    <text evidence="8">The alpha subunit is responsible for the aldol cleavage of indoleglycerol phosphate to indole and glyceraldehyde 3-phosphate.</text>
</comment>
<evidence type="ECO:0000256" key="4">
    <source>
        <dbReference type="ARBA" id="ARBA00022822"/>
    </source>
</evidence>
<evidence type="ECO:0000313" key="11">
    <source>
        <dbReference type="Proteomes" id="UP001597018"/>
    </source>
</evidence>
<dbReference type="CDD" id="cd04724">
    <property type="entry name" value="Tryptophan_synthase_alpha"/>
    <property type="match status" value="1"/>
</dbReference>
<comment type="similarity">
    <text evidence="8 9">Belongs to the TrpA family.</text>
</comment>
<dbReference type="InterPro" id="IPR013785">
    <property type="entry name" value="Aldolase_TIM"/>
</dbReference>
<evidence type="ECO:0000256" key="6">
    <source>
        <dbReference type="ARBA" id="ARBA00023239"/>
    </source>
</evidence>
<evidence type="ECO:0000256" key="2">
    <source>
        <dbReference type="ARBA" id="ARBA00011270"/>
    </source>
</evidence>
<sequence>MSLHEVFEGCRNENRAALIGYLPAGFPTVAGSRELFDAMLSGTGEGAGCDIVEVGIPFSDPVMDGPTIQAASDKALKAGFRLRDVFGVVSSIAERGGHAVVMTYWNPVHHYGPDAFARDLKAAGGHGVITPDLIPDEGEDWLAATDAHGLDRIFLVAPSSTEERLALTAKASSGFVYATSVMGVTGARDSVGAAAAGLVRRTRAYTDLPIGVGLGVRNREQAAEVAGFADGVIVGSAFVTRAEQDGPDGVRELAAELARGVRER</sequence>
<dbReference type="InterPro" id="IPR011060">
    <property type="entry name" value="RibuloseP-bd_barrel"/>
</dbReference>
<evidence type="ECO:0000256" key="1">
    <source>
        <dbReference type="ARBA" id="ARBA00004733"/>
    </source>
</evidence>
<keyword evidence="4 8" id="KW-0822">Tryptophan biosynthesis</keyword>
<keyword evidence="3 8" id="KW-0028">Amino-acid biosynthesis</keyword>
<feature type="active site" description="Proton acceptor" evidence="8">
    <location>
        <position position="53"/>
    </location>
</feature>
<dbReference type="GO" id="GO:0004834">
    <property type="term" value="F:tryptophan synthase activity"/>
    <property type="evidence" value="ECO:0007669"/>
    <property type="project" value="UniProtKB-EC"/>
</dbReference>
<evidence type="ECO:0000256" key="7">
    <source>
        <dbReference type="ARBA" id="ARBA00049047"/>
    </source>
</evidence>
<dbReference type="Gene3D" id="3.20.20.70">
    <property type="entry name" value="Aldolase class I"/>
    <property type="match status" value="1"/>
</dbReference>
<proteinExistence type="inferred from homology"/>
<dbReference type="InterPro" id="IPR002028">
    <property type="entry name" value="Trp_synthase_suA"/>
</dbReference>
<dbReference type="RefSeq" id="WP_263248792.1">
    <property type="nucleotide sequence ID" value="NZ_BAABLT010000004.1"/>
</dbReference>
<dbReference type="Proteomes" id="UP001597018">
    <property type="component" value="Unassembled WGS sequence"/>
</dbReference>
<dbReference type="PROSITE" id="PS00167">
    <property type="entry name" value="TRP_SYNTHASE_ALPHA"/>
    <property type="match status" value="1"/>
</dbReference>
<dbReference type="HAMAP" id="MF_00131">
    <property type="entry name" value="Trp_synth_alpha"/>
    <property type="match status" value="1"/>
</dbReference>